<proteinExistence type="predicted"/>
<comment type="caution">
    <text evidence="2">The sequence shown here is derived from an EMBL/GenBank/DDBJ whole genome shotgun (WGS) entry which is preliminary data.</text>
</comment>
<keyword evidence="3" id="KW-1185">Reference proteome</keyword>
<evidence type="ECO:0000256" key="1">
    <source>
        <dbReference type="SAM" id="MobiDB-lite"/>
    </source>
</evidence>
<reference evidence="2" key="1">
    <citation type="journal article" date="2014" name="Int. J. Syst. Evol. Microbiol.">
        <title>Complete genome sequence of Corynebacterium casei LMG S-19264T (=DSM 44701T), isolated from a smear-ripened cheese.</title>
        <authorList>
            <consortium name="US DOE Joint Genome Institute (JGI-PGF)"/>
            <person name="Walter F."/>
            <person name="Albersmeier A."/>
            <person name="Kalinowski J."/>
            <person name="Ruckert C."/>
        </authorList>
    </citation>
    <scope>NUCLEOTIDE SEQUENCE</scope>
    <source>
        <strain evidence="2">VKM Ac-1321</strain>
    </source>
</reference>
<organism evidence="2 3">
    <name type="scientific">Dactylosporangium matsuzakiense</name>
    <dbReference type="NCBI Taxonomy" id="53360"/>
    <lineage>
        <taxon>Bacteria</taxon>
        <taxon>Bacillati</taxon>
        <taxon>Actinomycetota</taxon>
        <taxon>Actinomycetes</taxon>
        <taxon>Micromonosporales</taxon>
        <taxon>Micromonosporaceae</taxon>
        <taxon>Dactylosporangium</taxon>
    </lineage>
</organism>
<reference evidence="2" key="2">
    <citation type="submission" date="2023-01" db="EMBL/GenBank/DDBJ databases">
        <authorList>
            <person name="Sun Q."/>
            <person name="Evtushenko L."/>
        </authorList>
    </citation>
    <scope>NUCLEOTIDE SEQUENCE</scope>
    <source>
        <strain evidence="2">VKM Ac-1321</strain>
    </source>
</reference>
<accession>A0A9W6NJF2</accession>
<dbReference type="EMBL" id="BSFP01000002">
    <property type="protein sequence ID" value="GLK98990.1"/>
    <property type="molecule type" value="Genomic_DNA"/>
</dbReference>
<gene>
    <name evidence="2" type="ORF">GCM10017581_007310</name>
</gene>
<protein>
    <submittedName>
        <fullName evidence="2">Uncharacterized protein</fullName>
    </submittedName>
</protein>
<evidence type="ECO:0000313" key="2">
    <source>
        <dbReference type="EMBL" id="GLK98990.1"/>
    </source>
</evidence>
<dbReference type="Proteomes" id="UP001143480">
    <property type="component" value="Unassembled WGS sequence"/>
</dbReference>
<sequence>MEEAGEPLTHRIDAIAEAFEEILDSTPIPLEPRRGFVKVIKRSVRERGTHGVRFPEYRGRAASTFYERYINWVKAAAETDEGRRLLDDAGFRRSEDRSAIFAIAVSAQFCRLLIEPAPIRSHDKIRLEMANELFRGTSDGERRTGYKILQTAVKSLVAGGGAAAISYLGLHESVADALGLGAIVATLAAANETVNHGIGHVTREMMAVRRQVMNWLEVLPLWLVQFFAWRADPVQFRDLRGIERLSHMVAGLVEGRAGLGNVPIDSEIIQNLRLLKENAQQAKDVDLQIALSNIEGVLLFKPDEFPEAIARLLAVVQDAPTSSHTGSMVPKVPPELSAGGKRQLGFREEESE</sequence>
<name>A0A9W6NJF2_9ACTN</name>
<evidence type="ECO:0000313" key="3">
    <source>
        <dbReference type="Proteomes" id="UP001143480"/>
    </source>
</evidence>
<feature type="region of interest" description="Disordered" evidence="1">
    <location>
        <begin position="321"/>
        <end position="352"/>
    </location>
</feature>
<dbReference type="AlphaFoldDB" id="A0A9W6NJF2"/>